<dbReference type="EMBL" id="CAJOBH010001436">
    <property type="protein sequence ID" value="CAF3854788.1"/>
    <property type="molecule type" value="Genomic_DNA"/>
</dbReference>
<evidence type="ECO:0000313" key="9">
    <source>
        <dbReference type="Proteomes" id="UP000663855"/>
    </source>
</evidence>
<dbReference type="Proteomes" id="UP000681967">
    <property type="component" value="Unassembled WGS sequence"/>
</dbReference>
<dbReference type="PROSITE" id="PS50005">
    <property type="entry name" value="TPR"/>
    <property type="match status" value="1"/>
</dbReference>
<accession>A0A815VPW2</accession>
<dbReference type="PANTHER" id="PTHR12760">
    <property type="entry name" value="TETRATRICOPEPTIDE REPEAT PROTEIN"/>
    <property type="match status" value="1"/>
</dbReference>
<evidence type="ECO:0000313" key="7">
    <source>
        <dbReference type="EMBL" id="CAF1535036.1"/>
    </source>
</evidence>
<evidence type="ECO:0000259" key="6">
    <source>
        <dbReference type="Pfam" id="PF22890"/>
    </source>
</evidence>
<dbReference type="Proteomes" id="UP000663855">
    <property type="component" value="Unassembled WGS sequence"/>
</dbReference>
<proteinExistence type="inferred from homology"/>
<comment type="function">
    <text evidence="5">Part of the endoplasmic reticulum membrane protein complex (EMC) that enables the energy-independent insertion into endoplasmic reticulum membranes of newly synthesized membrane proteins.</text>
</comment>
<dbReference type="InterPro" id="IPR039856">
    <property type="entry name" value="EMC2-like"/>
</dbReference>
<keyword evidence="2" id="KW-0677">Repeat</keyword>
<reference evidence="7" key="1">
    <citation type="submission" date="2021-02" db="EMBL/GenBank/DDBJ databases">
        <authorList>
            <person name="Nowell W R."/>
        </authorList>
    </citation>
    <scope>NUCLEOTIDE SEQUENCE</scope>
</reference>
<dbReference type="Pfam" id="PF22890">
    <property type="entry name" value="TPR_EMC2"/>
    <property type="match status" value="1"/>
</dbReference>
<dbReference type="InterPro" id="IPR011990">
    <property type="entry name" value="TPR-like_helical_dom_sf"/>
</dbReference>
<evidence type="ECO:0000313" key="8">
    <source>
        <dbReference type="EMBL" id="CAF3854788.1"/>
    </source>
</evidence>
<feature type="repeat" description="TPR" evidence="4">
    <location>
        <begin position="216"/>
        <end position="249"/>
    </location>
</feature>
<dbReference type="InterPro" id="IPR019734">
    <property type="entry name" value="TPR_rpt"/>
</dbReference>
<comment type="subunit">
    <text evidence="5">Component of the ER membrane protein complex (EMC).</text>
</comment>
<name>A0A815VPW2_9BILA</name>
<keyword evidence="5" id="KW-0256">Endoplasmic reticulum</keyword>
<organism evidence="7 9">
    <name type="scientific">Rotaria magnacalcarata</name>
    <dbReference type="NCBI Taxonomy" id="392030"/>
    <lineage>
        <taxon>Eukaryota</taxon>
        <taxon>Metazoa</taxon>
        <taxon>Spiralia</taxon>
        <taxon>Gnathifera</taxon>
        <taxon>Rotifera</taxon>
        <taxon>Eurotatoria</taxon>
        <taxon>Bdelloidea</taxon>
        <taxon>Philodinida</taxon>
        <taxon>Philodinidae</taxon>
        <taxon>Rotaria</taxon>
    </lineage>
</organism>
<evidence type="ECO:0000256" key="2">
    <source>
        <dbReference type="ARBA" id="ARBA00022737"/>
    </source>
</evidence>
<dbReference type="EMBL" id="CAJNOV010013909">
    <property type="protein sequence ID" value="CAF1535036.1"/>
    <property type="molecule type" value="Genomic_DNA"/>
</dbReference>
<dbReference type="SUPFAM" id="SSF48452">
    <property type="entry name" value="TPR-like"/>
    <property type="match status" value="1"/>
</dbReference>
<dbReference type="Gene3D" id="1.25.40.10">
    <property type="entry name" value="Tetratricopeptide repeat domain"/>
    <property type="match status" value="1"/>
</dbReference>
<evidence type="ECO:0000256" key="4">
    <source>
        <dbReference type="PROSITE-ProRule" id="PRU00339"/>
    </source>
</evidence>
<comment type="subcellular location">
    <subcellularLocation>
        <location evidence="5">Endoplasmic reticulum membrane</location>
        <topology evidence="5">Peripheral membrane protein</topology>
        <orientation evidence="5">Cytoplasmic side</orientation>
    </subcellularLocation>
</comment>
<dbReference type="InterPro" id="IPR055217">
    <property type="entry name" value="TPR_EMC2"/>
</dbReference>
<protein>
    <recommendedName>
        <fullName evidence="5">ER membrane protein complex subunit 2</fullName>
    </recommendedName>
</protein>
<dbReference type="AlphaFoldDB" id="A0A815VPW2"/>
<comment type="caution">
    <text evidence="7">The sequence shown here is derived from an EMBL/GenBank/DDBJ whole genome shotgun (WGS) entry which is preliminary data.</text>
</comment>
<keyword evidence="5" id="KW-0472">Membrane</keyword>
<sequence>MDDDDDDDDDKKKIFVSFCHLFLVYKKNSASSLENKMQSAVEKLRKYRDENYRSHDEIIELWTHVLSNRNLSSLGDEKWLILEQIFKSALHCSKQSIARQCFEQLEKKFKTASRRVTTLNGMYFESIGEFERAEEIYSILLEDNETDAIVRKRQISLLKEQNQIREAISQLNSYLELYQADQEAWSELCDLYLSEHDYTKAAFCAEELLLINPHNHLNHERYASIRYSQGDYEKARTYYFSTLKINPTNIRSLYGIILTSTNLALKTLGTNSKIQNSNENNQSFNEQIQWAREQIIQKYIETTPDLLPIVESAIQSLTL</sequence>
<evidence type="ECO:0000256" key="3">
    <source>
        <dbReference type="ARBA" id="ARBA00022803"/>
    </source>
</evidence>
<gene>
    <name evidence="8" type="ORF">BYL167_LOCUS6057</name>
    <name evidence="7" type="ORF">CJN711_LOCUS29302</name>
</gene>
<evidence type="ECO:0000256" key="5">
    <source>
        <dbReference type="RuleBase" id="RU367091"/>
    </source>
</evidence>
<evidence type="ECO:0000256" key="1">
    <source>
        <dbReference type="ARBA" id="ARBA00010361"/>
    </source>
</evidence>
<comment type="similarity">
    <text evidence="1 5">Belongs to the EMC2 family.</text>
</comment>
<keyword evidence="3 4" id="KW-0802">TPR repeat</keyword>
<feature type="domain" description="EMC2 TPR-like" evidence="6">
    <location>
        <begin position="117"/>
        <end position="225"/>
    </location>
</feature>
<dbReference type="GO" id="GO:0072546">
    <property type="term" value="C:EMC complex"/>
    <property type="evidence" value="ECO:0007669"/>
    <property type="project" value="UniProtKB-UniRule"/>
</dbReference>